<sequence length="48" mass="5532">MEQQLAVGLLVGLRDKAANPTYKSYVTNSYLLSYWFLMQEEICMVKSV</sequence>
<gene>
    <name evidence="1" type="ORF">HA050_17905</name>
</gene>
<accession>A0ABX0KZF3</accession>
<organism evidence="1 2">
    <name type="scientific">Iodobacter violaceini</name>
    <dbReference type="NCBI Taxonomy" id="3044271"/>
    <lineage>
        <taxon>Bacteria</taxon>
        <taxon>Pseudomonadati</taxon>
        <taxon>Pseudomonadota</taxon>
        <taxon>Betaproteobacteria</taxon>
        <taxon>Neisseriales</taxon>
        <taxon>Chitinibacteraceae</taxon>
        <taxon>Iodobacter</taxon>
    </lineage>
</organism>
<dbReference type="Proteomes" id="UP000712570">
    <property type="component" value="Unassembled WGS sequence"/>
</dbReference>
<protein>
    <submittedName>
        <fullName evidence="1">Uncharacterized protein</fullName>
    </submittedName>
</protein>
<dbReference type="EMBL" id="JAAOLX010000010">
    <property type="protein sequence ID" value="NHQ87988.1"/>
    <property type="molecule type" value="Genomic_DNA"/>
</dbReference>
<proteinExistence type="predicted"/>
<reference evidence="1 2" key="1">
    <citation type="submission" date="2020-03" db="EMBL/GenBank/DDBJ databases">
        <title>Draft genome sequence of environmentally isolated violet-colored cultures.</title>
        <authorList>
            <person name="Wilson H.S."/>
        </authorList>
    </citation>
    <scope>NUCLEOTIDE SEQUENCE [LARGE SCALE GENOMIC DNA]</scope>
    <source>
        <strain evidence="1 2">HSC-16F04</strain>
    </source>
</reference>
<keyword evidence="2" id="KW-1185">Reference proteome</keyword>
<name>A0ABX0KZF3_9NEIS</name>
<evidence type="ECO:0000313" key="2">
    <source>
        <dbReference type="Proteomes" id="UP000712570"/>
    </source>
</evidence>
<evidence type="ECO:0000313" key="1">
    <source>
        <dbReference type="EMBL" id="NHQ87988.1"/>
    </source>
</evidence>
<comment type="caution">
    <text evidence="1">The sequence shown here is derived from an EMBL/GenBank/DDBJ whole genome shotgun (WGS) entry which is preliminary data.</text>
</comment>
<dbReference type="RefSeq" id="WP_166829215.1">
    <property type="nucleotide sequence ID" value="NZ_JAAOLX010000010.1"/>
</dbReference>